<proteinExistence type="predicted"/>
<dbReference type="RefSeq" id="WP_078001259.1">
    <property type="nucleotide sequence ID" value="NZ_MRUL01000002.1"/>
</dbReference>
<feature type="signal peptide" evidence="1">
    <location>
        <begin position="1"/>
        <end position="22"/>
    </location>
</feature>
<protein>
    <submittedName>
        <fullName evidence="2">Uncharacterized protein</fullName>
    </submittedName>
</protein>
<evidence type="ECO:0000313" key="2">
    <source>
        <dbReference type="EMBL" id="OON41016.1"/>
    </source>
</evidence>
<dbReference type="EMBL" id="MRUL01000002">
    <property type="protein sequence ID" value="OON41016.1"/>
    <property type="molecule type" value="Genomic_DNA"/>
</dbReference>
<comment type="caution">
    <text evidence="2">The sequence shown here is derived from an EMBL/GenBank/DDBJ whole genome shotgun (WGS) entry which is preliminary data.</text>
</comment>
<keyword evidence="1" id="KW-0732">Signal</keyword>
<evidence type="ECO:0000313" key="3">
    <source>
        <dbReference type="Proteomes" id="UP000190667"/>
    </source>
</evidence>
<reference evidence="2 3" key="1">
    <citation type="submission" date="2016-12" db="EMBL/GenBank/DDBJ databases">
        <title>Izhakiella australiana sp. nov. of genus Izhakiella isolated from Australian desert.</title>
        <authorList>
            <person name="Ji M."/>
        </authorList>
    </citation>
    <scope>NUCLEOTIDE SEQUENCE [LARGE SCALE GENOMIC DNA]</scope>
    <source>
        <strain evidence="2 3">D4N98</strain>
    </source>
</reference>
<dbReference type="Proteomes" id="UP000190667">
    <property type="component" value="Unassembled WGS sequence"/>
</dbReference>
<feature type="chain" id="PRO_5013272692" evidence="1">
    <location>
        <begin position="23"/>
        <end position="167"/>
    </location>
</feature>
<sequence length="167" mass="18307">MKLRWYDLWALFMVVAAGNGQAAQTRPLPDLQIRVVLSPDARQTLAQGKEGITVAASWYGEPNIRHQSAADESGQIDMGQSELNLSSEGGTVRFTPAAINSKRLSWLKEGVRVNVNVYSARRHWTDNILNCGMADGPLTELTRKPVTLHCSLSSLISEPAAGRPENH</sequence>
<dbReference type="AlphaFoldDB" id="A0A1S8YQG3"/>
<evidence type="ECO:0000256" key="1">
    <source>
        <dbReference type="SAM" id="SignalP"/>
    </source>
</evidence>
<organism evidence="2 3">
    <name type="scientific">Izhakiella australiensis</name>
    <dbReference type="NCBI Taxonomy" id="1926881"/>
    <lineage>
        <taxon>Bacteria</taxon>
        <taxon>Pseudomonadati</taxon>
        <taxon>Pseudomonadota</taxon>
        <taxon>Gammaproteobacteria</taxon>
        <taxon>Enterobacterales</taxon>
        <taxon>Erwiniaceae</taxon>
        <taxon>Izhakiella</taxon>
    </lineage>
</organism>
<keyword evidence="3" id="KW-1185">Reference proteome</keyword>
<dbReference type="OrthoDB" id="7376398at2"/>
<gene>
    <name evidence="2" type="ORF">BTJ39_03335</name>
</gene>
<name>A0A1S8YQG3_9GAMM</name>
<accession>A0A1S8YQG3</accession>